<dbReference type="InterPro" id="IPR005511">
    <property type="entry name" value="SMP-30"/>
</dbReference>
<evidence type="ECO:0000256" key="2">
    <source>
        <dbReference type="PIRSR" id="PIRSR605511-1"/>
    </source>
</evidence>
<organism evidence="5 6">
    <name type="scientific">Diaphorobacter ruginosibacter</name>
    <dbReference type="NCBI Taxonomy" id="1715720"/>
    <lineage>
        <taxon>Bacteria</taxon>
        <taxon>Pseudomonadati</taxon>
        <taxon>Pseudomonadota</taxon>
        <taxon>Betaproteobacteria</taxon>
        <taxon>Burkholderiales</taxon>
        <taxon>Comamonadaceae</taxon>
        <taxon>Diaphorobacter</taxon>
    </lineage>
</organism>
<feature type="binding site" evidence="3">
    <location>
        <position position="22"/>
    </location>
    <ligand>
        <name>a divalent metal cation</name>
        <dbReference type="ChEBI" id="CHEBI:60240"/>
    </ligand>
</feature>
<feature type="binding site" evidence="3">
    <location>
        <position position="111"/>
    </location>
    <ligand>
        <name>substrate</name>
    </ligand>
</feature>
<dbReference type="GO" id="GO:0019853">
    <property type="term" value="P:L-ascorbic acid biosynthetic process"/>
    <property type="evidence" value="ECO:0007669"/>
    <property type="project" value="TreeGrafter"/>
</dbReference>
<dbReference type="GO" id="GO:0005509">
    <property type="term" value="F:calcium ion binding"/>
    <property type="evidence" value="ECO:0007669"/>
    <property type="project" value="TreeGrafter"/>
</dbReference>
<comment type="similarity">
    <text evidence="1">Belongs to the SMP-30/CGR1 family.</text>
</comment>
<dbReference type="GO" id="GO:0004341">
    <property type="term" value="F:gluconolactonase activity"/>
    <property type="evidence" value="ECO:0007669"/>
    <property type="project" value="TreeGrafter"/>
</dbReference>
<evidence type="ECO:0000256" key="3">
    <source>
        <dbReference type="PIRSR" id="PIRSR605511-2"/>
    </source>
</evidence>
<evidence type="ECO:0000256" key="1">
    <source>
        <dbReference type="ARBA" id="ARBA00008853"/>
    </source>
</evidence>
<dbReference type="Proteomes" id="UP000515811">
    <property type="component" value="Chromosome"/>
</dbReference>
<dbReference type="KEGG" id="drg:H9K76_00240"/>
<dbReference type="InterPro" id="IPR013658">
    <property type="entry name" value="SGL"/>
</dbReference>
<dbReference type="Gene3D" id="2.120.10.30">
    <property type="entry name" value="TolB, C-terminal domain"/>
    <property type="match status" value="1"/>
</dbReference>
<reference evidence="5 6" key="1">
    <citation type="submission" date="2020-08" db="EMBL/GenBank/DDBJ databases">
        <title>Genome sequence of Diaphorobacter ruginosibacter DSM 27467T.</title>
        <authorList>
            <person name="Hyun D.-W."/>
            <person name="Bae J.-W."/>
        </authorList>
    </citation>
    <scope>NUCLEOTIDE SEQUENCE [LARGE SCALE GENOMIC DNA]</scope>
    <source>
        <strain evidence="5 6">DSM 27467</strain>
    </source>
</reference>
<keyword evidence="6" id="KW-1185">Reference proteome</keyword>
<dbReference type="Pfam" id="PF08450">
    <property type="entry name" value="SGL"/>
    <property type="match status" value="1"/>
</dbReference>
<feature type="active site" description="Proton donor/acceptor" evidence="2">
    <location>
        <position position="226"/>
    </location>
</feature>
<feature type="binding site" evidence="3">
    <location>
        <position position="109"/>
    </location>
    <ligand>
        <name>substrate</name>
    </ligand>
</feature>
<dbReference type="SUPFAM" id="SSF63829">
    <property type="entry name" value="Calcium-dependent phosphotriesterase"/>
    <property type="match status" value="1"/>
</dbReference>
<evidence type="ECO:0000313" key="6">
    <source>
        <dbReference type="Proteomes" id="UP000515811"/>
    </source>
</evidence>
<keyword evidence="3" id="KW-0862">Zinc</keyword>
<dbReference type="EMBL" id="CP060714">
    <property type="protein sequence ID" value="QNN57375.1"/>
    <property type="molecule type" value="Genomic_DNA"/>
</dbReference>
<keyword evidence="3" id="KW-0479">Metal-binding</keyword>
<dbReference type="RefSeq" id="WP_187597629.1">
    <property type="nucleotide sequence ID" value="NZ_CP060714.1"/>
</dbReference>
<dbReference type="PRINTS" id="PR01790">
    <property type="entry name" value="SMP30FAMILY"/>
</dbReference>
<dbReference type="InterPro" id="IPR011042">
    <property type="entry name" value="6-blade_b-propeller_TolB-like"/>
</dbReference>
<sequence length="324" mass="35210">MTFSLSSPAWSALPGSLAQLGESPFWHPQESRLYWVDIAGRALLRWRWGEEAVQRWEMPSEPGCIAPARVNGEASGLVVALRDRICHAPQWGGELHALARLPIDAATQRANDGKCDALGRFWVGTVHEPESGPRQPVAGLYCVDLRNAVDGPRVSRLQGGVATANGLAWSPDGSRMYWSDTPAHVIRVWRCNAQHEPVGEPRVFRQFDPKPAGWKPGMPGYQGRPDGATVDAQGRYWCAMYEGARVLCLGEDGELLADLSVPVQCPTMPCLAGPDGLAPRLFVTSARHGRPADELERLPQSGMLLVGEAGVAALPVNWCEIGAR</sequence>
<evidence type="ECO:0000313" key="5">
    <source>
        <dbReference type="EMBL" id="QNN57375.1"/>
    </source>
</evidence>
<dbReference type="PANTHER" id="PTHR10907:SF47">
    <property type="entry name" value="REGUCALCIN"/>
    <property type="match status" value="1"/>
</dbReference>
<proteinExistence type="inferred from homology"/>
<dbReference type="PANTHER" id="PTHR10907">
    <property type="entry name" value="REGUCALCIN"/>
    <property type="match status" value="1"/>
</dbReference>
<dbReference type="AlphaFoldDB" id="A0A7G9RP50"/>
<comment type="cofactor">
    <cofactor evidence="3">
        <name>Zn(2+)</name>
        <dbReference type="ChEBI" id="CHEBI:29105"/>
    </cofactor>
    <text evidence="3">Binds 1 divalent metal cation per subunit.</text>
</comment>
<feature type="binding site" evidence="3">
    <location>
        <position position="165"/>
    </location>
    <ligand>
        <name>a divalent metal cation</name>
        <dbReference type="ChEBI" id="CHEBI:60240"/>
    </ligand>
</feature>
<feature type="domain" description="SMP-30/Gluconolactonase/LRE-like region" evidence="4">
    <location>
        <begin position="20"/>
        <end position="287"/>
    </location>
</feature>
<accession>A0A7G9RP50</accession>
<feature type="binding site" evidence="3">
    <location>
        <position position="226"/>
    </location>
    <ligand>
        <name>a divalent metal cation</name>
        <dbReference type="ChEBI" id="CHEBI:60240"/>
    </ligand>
</feature>
<protein>
    <submittedName>
        <fullName evidence="5">SMP-30/gluconolactonase/LRE family protein</fullName>
    </submittedName>
</protein>
<gene>
    <name evidence="5" type="ORF">H9K76_00240</name>
</gene>
<evidence type="ECO:0000259" key="4">
    <source>
        <dbReference type="Pfam" id="PF08450"/>
    </source>
</evidence>
<name>A0A7G9RP50_9BURK</name>